<reference evidence="1" key="1">
    <citation type="submission" date="2014-07" db="EMBL/GenBank/DDBJ databases">
        <title>Identification of a novel salt tolerance gene in wild soybean by whole-genome sequencing.</title>
        <authorList>
            <person name="Lam H.-M."/>
            <person name="Qi X."/>
            <person name="Li M.-W."/>
            <person name="Liu X."/>
            <person name="Xie M."/>
            <person name="Ni M."/>
            <person name="Xu X."/>
        </authorList>
    </citation>
    <scope>NUCLEOTIDE SEQUENCE [LARGE SCALE GENOMIC DNA]</scope>
    <source>
        <tissue evidence="1">Root</tissue>
    </source>
</reference>
<dbReference type="Proteomes" id="UP000053555">
    <property type="component" value="Unassembled WGS sequence"/>
</dbReference>
<feature type="non-terminal residue" evidence="1">
    <location>
        <position position="1"/>
    </location>
</feature>
<dbReference type="AlphaFoldDB" id="A0A0B2SIF4"/>
<evidence type="ECO:0008006" key="2">
    <source>
        <dbReference type="Google" id="ProtNLM"/>
    </source>
</evidence>
<accession>A0A0B2SIF4</accession>
<proteinExistence type="predicted"/>
<organism evidence="1">
    <name type="scientific">Glycine soja</name>
    <name type="common">Wild soybean</name>
    <dbReference type="NCBI Taxonomy" id="3848"/>
    <lineage>
        <taxon>Eukaryota</taxon>
        <taxon>Viridiplantae</taxon>
        <taxon>Streptophyta</taxon>
        <taxon>Embryophyta</taxon>
        <taxon>Tracheophyta</taxon>
        <taxon>Spermatophyta</taxon>
        <taxon>Magnoliopsida</taxon>
        <taxon>eudicotyledons</taxon>
        <taxon>Gunneridae</taxon>
        <taxon>Pentapetalae</taxon>
        <taxon>rosids</taxon>
        <taxon>fabids</taxon>
        <taxon>Fabales</taxon>
        <taxon>Fabaceae</taxon>
        <taxon>Papilionoideae</taxon>
        <taxon>50 kb inversion clade</taxon>
        <taxon>NPAAA clade</taxon>
        <taxon>indigoferoid/millettioid clade</taxon>
        <taxon>Phaseoleae</taxon>
        <taxon>Glycine</taxon>
        <taxon>Glycine subgen. Soja</taxon>
    </lineage>
</organism>
<name>A0A0B2SIF4_GLYSO</name>
<dbReference type="EMBL" id="KN643363">
    <property type="protein sequence ID" value="KHN44107.1"/>
    <property type="molecule type" value="Genomic_DNA"/>
</dbReference>
<protein>
    <recommendedName>
        <fullName evidence="2">Retrovirus-related Pol polyprotein from transposon TNT 1-94</fullName>
    </recommendedName>
</protein>
<evidence type="ECO:0000313" key="1">
    <source>
        <dbReference type="EMBL" id="KHN44107.1"/>
    </source>
</evidence>
<sequence>GTWQLVPLPLGKKTVGCRWVYVIKIYGVDYGDTFSPMTKITTIQLFCAM</sequence>
<feature type="non-terminal residue" evidence="1">
    <location>
        <position position="49"/>
    </location>
</feature>
<gene>
    <name evidence="1" type="ORF">glysoja_037994</name>
</gene>